<name>A0A4Y7JC64_PAPSO</name>
<sequence>MADQHSTTTSSTIDPYEALMVVHDPDHDTLTRNLPVLITNATDDPNSKDILLNAQHNTWIRIFKPTVQDLPATNKLPVIIYYHGGGFVLCSTFWTIYHEYCKSKATTLSAIVASVEYRLAPESRLPAAYDDAVDALNWVKHQASGGKPSEPWLRDYADFSNCYIMGESAGGNIAYNVSLRASELDLGPVNISGVILNQPFMGGIERTDSELRLINDKILSLPVSDLMWELSLPIGSNRNHPYCNLLINEDEESLRKKCGFIKKCLVIGCDGDPLIDRQVEFVKLLEGKGVKVETFMQEGGYHGMVYFEPKELEIMLERVKDFILSGASRL</sequence>
<dbReference type="InterPro" id="IPR013094">
    <property type="entry name" value="AB_hydrolase_3"/>
</dbReference>
<feature type="domain" description="Alpha/beta hydrolase fold-3" evidence="1">
    <location>
        <begin position="79"/>
        <end position="304"/>
    </location>
</feature>
<dbReference type="Proteomes" id="UP000316621">
    <property type="component" value="Chromosome 4"/>
</dbReference>
<gene>
    <name evidence="2" type="ORF">C5167_004898</name>
</gene>
<keyword evidence="3" id="KW-1185">Reference proteome</keyword>
<dbReference type="AlphaFoldDB" id="A0A4Y7JC64"/>
<dbReference type="Pfam" id="PF07859">
    <property type="entry name" value="Abhydrolase_3"/>
    <property type="match status" value="1"/>
</dbReference>
<dbReference type="InterPro" id="IPR050466">
    <property type="entry name" value="Carboxylest/Gibb_receptor"/>
</dbReference>
<dbReference type="Gene3D" id="3.40.50.1820">
    <property type="entry name" value="alpha/beta hydrolase"/>
    <property type="match status" value="1"/>
</dbReference>
<dbReference type="STRING" id="3469.A0A4Y7JC64"/>
<organism evidence="2 3">
    <name type="scientific">Papaver somniferum</name>
    <name type="common">Opium poppy</name>
    <dbReference type="NCBI Taxonomy" id="3469"/>
    <lineage>
        <taxon>Eukaryota</taxon>
        <taxon>Viridiplantae</taxon>
        <taxon>Streptophyta</taxon>
        <taxon>Embryophyta</taxon>
        <taxon>Tracheophyta</taxon>
        <taxon>Spermatophyta</taxon>
        <taxon>Magnoliopsida</taxon>
        <taxon>Ranunculales</taxon>
        <taxon>Papaveraceae</taxon>
        <taxon>Papaveroideae</taxon>
        <taxon>Papaver</taxon>
    </lineage>
</organism>
<dbReference type="EMBL" id="CM010718">
    <property type="protein sequence ID" value="RZC57600.1"/>
    <property type="molecule type" value="Genomic_DNA"/>
</dbReference>
<dbReference type="Gramene" id="RZC57600">
    <property type="protein sequence ID" value="RZC57600"/>
    <property type="gene ID" value="C5167_004898"/>
</dbReference>
<evidence type="ECO:0000313" key="3">
    <source>
        <dbReference type="Proteomes" id="UP000316621"/>
    </source>
</evidence>
<evidence type="ECO:0000313" key="2">
    <source>
        <dbReference type="EMBL" id="RZC57600.1"/>
    </source>
</evidence>
<dbReference type="PANTHER" id="PTHR23024">
    <property type="entry name" value="ARYLACETAMIDE DEACETYLASE"/>
    <property type="match status" value="1"/>
</dbReference>
<evidence type="ECO:0000259" key="1">
    <source>
        <dbReference type="Pfam" id="PF07859"/>
    </source>
</evidence>
<protein>
    <recommendedName>
        <fullName evidence="1">Alpha/beta hydrolase fold-3 domain-containing protein</fullName>
    </recommendedName>
</protein>
<dbReference type="GO" id="GO:0016787">
    <property type="term" value="F:hydrolase activity"/>
    <property type="evidence" value="ECO:0007669"/>
    <property type="project" value="InterPro"/>
</dbReference>
<reference evidence="2 3" key="1">
    <citation type="journal article" date="2018" name="Science">
        <title>The opium poppy genome and morphinan production.</title>
        <authorList>
            <person name="Guo L."/>
            <person name="Winzer T."/>
            <person name="Yang X."/>
            <person name="Li Y."/>
            <person name="Ning Z."/>
            <person name="He Z."/>
            <person name="Teodor R."/>
            <person name="Lu Y."/>
            <person name="Bowser T.A."/>
            <person name="Graham I.A."/>
            <person name="Ye K."/>
        </authorList>
    </citation>
    <scope>NUCLEOTIDE SEQUENCE [LARGE SCALE GENOMIC DNA]</scope>
    <source>
        <strain evidence="3">cv. HN1</strain>
        <tissue evidence="2">Leaves</tissue>
    </source>
</reference>
<proteinExistence type="predicted"/>
<accession>A0A4Y7JC64</accession>
<dbReference type="PANTHER" id="PTHR23024:SF546">
    <property type="entry name" value="CARBOXYLESTERASE 120-RELATED"/>
    <property type="match status" value="1"/>
</dbReference>
<dbReference type="InterPro" id="IPR029058">
    <property type="entry name" value="AB_hydrolase_fold"/>
</dbReference>
<dbReference type="SUPFAM" id="SSF53474">
    <property type="entry name" value="alpha/beta-Hydrolases"/>
    <property type="match status" value="1"/>
</dbReference>
<dbReference type="OMA" id="QHNTWIR"/>